<dbReference type="Pfam" id="PF02743">
    <property type="entry name" value="dCache_1"/>
    <property type="match status" value="1"/>
</dbReference>
<keyword evidence="12" id="KW-0902">Two-component regulatory system</keyword>
<dbReference type="InterPro" id="IPR036890">
    <property type="entry name" value="HATPase_C_sf"/>
</dbReference>
<dbReference type="PRINTS" id="PR00344">
    <property type="entry name" value="BCTRLSENSOR"/>
</dbReference>
<sequence length="743" mass="82331">MMSEKRFPWWMRIKARVLVFGVLMSAVPLLILGLASFTAAQTYLEESIQKQNSERAALLAGQIQDFIQNNADSLIQVTSTNALELVGADPLARETVLGTMLRGIPYLESLQVADPQVQVLGKVSRREVDYPVQAGETLPCLDFSATESYSLSEVFFTVDGRPQVYLTVNIIDPQTRRNLGYLQAKTDLKALFNKFTSIQVGQEGIIYLTDGKGKLIGHSDFSRVLSQEDMTRNPSVRNFLAGKPPSLAGNEYPNTDDTPVLGLYAPVGSPPWGVFIEQPVQEAYEPIARFALRVMGMMLVIILGVTLISIYFGLKLTQPIENLEAGVRRIIATEDLQAEVTQESDDEIGRLVQAFNNLLRRLADKTANLQAEQELLETVVHGIGAGMALLDQEKRLIWWNSLFAQWFGSENKNFKKLACEELLRGEGPESSFEENGRVLALEVQGDKRYLRHSYYRLSSGNPENAAYLLLLEDVTQQVGMEARVIQTEKMATVGLLASGVAHEINNPLAILSAHNEDLLDRLQEEGELPGKAEIQGILSIIAKQIERCKQVTGRLLGYARPGRHGPDRMDANNAIEQTAALLAYRLKQKKMVLIKESEPGLWVEGDENEWQQVVLNILTNAIDASAEGSQVIVRAQRVKRPFASAEALPIDKGDEIQIEVEDQGQGISPQYLKKVFDPFFTTKPPGQGTGLGLFVSYGIVQKMQGKLFIESTEGKGTTVRINLPFQGRGVGHECSSTCLDLRR</sequence>
<reference evidence="17" key="1">
    <citation type="submission" date="2019-08" db="EMBL/GenBank/DDBJ databases">
        <authorList>
            <person name="Kucharzyk K."/>
            <person name="Murdoch R.W."/>
            <person name="Higgins S."/>
            <person name="Loffler F."/>
        </authorList>
    </citation>
    <scope>NUCLEOTIDE SEQUENCE</scope>
</reference>
<evidence type="ECO:0000256" key="6">
    <source>
        <dbReference type="ARBA" id="ARBA00022679"/>
    </source>
</evidence>
<evidence type="ECO:0000256" key="1">
    <source>
        <dbReference type="ARBA" id="ARBA00000085"/>
    </source>
</evidence>
<keyword evidence="7 14" id="KW-0812">Transmembrane</keyword>
<evidence type="ECO:0000256" key="7">
    <source>
        <dbReference type="ARBA" id="ARBA00022692"/>
    </source>
</evidence>
<dbReference type="PROSITE" id="PS50885">
    <property type="entry name" value="HAMP"/>
    <property type="match status" value="1"/>
</dbReference>
<dbReference type="Gene3D" id="1.10.8.500">
    <property type="entry name" value="HAMP domain in histidine kinase"/>
    <property type="match status" value="1"/>
</dbReference>
<dbReference type="GO" id="GO:0005524">
    <property type="term" value="F:ATP binding"/>
    <property type="evidence" value="ECO:0007669"/>
    <property type="project" value="UniProtKB-KW"/>
</dbReference>
<dbReference type="InterPro" id="IPR035965">
    <property type="entry name" value="PAS-like_dom_sf"/>
</dbReference>
<dbReference type="SUPFAM" id="SSF158472">
    <property type="entry name" value="HAMP domain-like"/>
    <property type="match status" value="1"/>
</dbReference>
<evidence type="ECO:0000313" key="17">
    <source>
        <dbReference type="EMBL" id="MPL71488.1"/>
    </source>
</evidence>
<keyword evidence="11 14" id="KW-1133">Transmembrane helix</keyword>
<dbReference type="CDD" id="cd06225">
    <property type="entry name" value="HAMP"/>
    <property type="match status" value="1"/>
</dbReference>
<evidence type="ECO:0000256" key="4">
    <source>
        <dbReference type="ARBA" id="ARBA00022475"/>
    </source>
</evidence>
<dbReference type="Gene3D" id="3.30.565.10">
    <property type="entry name" value="Histidine kinase-like ATPase, C-terminal domain"/>
    <property type="match status" value="1"/>
</dbReference>
<dbReference type="InterPro" id="IPR000014">
    <property type="entry name" value="PAS"/>
</dbReference>
<keyword evidence="9 17" id="KW-0418">Kinase</keyword>
<keyword evidence="8" id="KW-0547">Nucleotide-binding</keyword>
<comment type="subcellular location">
    <subcellularLocation>
        <location evidence="2">Cell membrane</location>
        <topology evidence="2">Multi-pass membrane protein</topology>
    </subcellularLocation>
</comment>
<evidence type="ECO:0000256" key="5">
    <source>
        <dbReference type="ARBA" id="ARBA00022553"/>
    </source>
</evidence>
<dbReference type="Gene3D" id="1.10.287.130">
    <property type="match status" value="1"/>
</dbReference>
<dbReference type="Pfam" id="PF00512">
    <property type="entry name" value="HisKA"/>
    <property type="match status" value="1"/>
</dbReference>
<dbReference type="InterPro" id="IPR003661">
    <property type="entry name" value="HisK_dim/P_dom"/>
</dbReference>
<comment type="catalytic activity">
    <reaction evidence="1">
        <text>ATP + protein L-histidine = ADP + protein N-phospho-L-histidine.</text>
        <dbReference type="EC" id="2.7.13.3"/>
    </reaction>
</comment>
<dbReference type="SMART" id="SM00388">
    <property type="entry name" value="HisKA"/>
    <property type="match status" value="1"/>
</dbReference>
<gene>
    <name evidence="17" type="primary">rcsC_28</name>
    <name evidence="17" type="ORF">SDC9_17263</name>
</gene>
<dbReference type="InterPro" id="IPR004358">
    <property type="entry name" value="Sig_transdc_His_kin-like_C"/>
</dbReference>
<organism evidence="17">
    <name type="scientific">bioreactor metagenome</name>
    <dbReference type="NCBI Taxonomy" id="1076179"/>
    <lineage>
        <taxon>unclassified sequences</taxon>
        <taxon>metagenomes</taxon>
        <taxon>ecological metagenomes</taxon>
    </lineage>
</organism>
<evidence type="ECO:0000256" key="14">
    <source>
        <dbReference type="SAM" id="Phobius"/>
    </source>
</evidence>
<dbReference type="SMART" id="SM00304">
    <property type="entry name" value="HAMP"/>
    <property type="match status" value="1"/>
</dbReference>
<dbReference type="SUPFAM" id="SSF55785">
    <property type="entry name" value="PYP-like sensor domain (PAS domain)"/>
    <property type="match status" value="1"/>
</dbReference>
<protein>
    <recommendedName>
        <fullName evidence="3">histidine kinase</fullName>
        <ecNumber evidence="3">2.7.13.3</ecNumber>
    </recommendedName>
</protein>
<dbReference type="InterPro" id="IPR005467">
    <property type="entry name" value="His_kinase_dom"/>
</dbReference>
<dbReference type="GO" id="GO:0000155">
    <property type="term" value="F:phosphorelay sensor kinase activity"/>
    <property type="evidence" value="ECO:0007669"/>
    <property type="project" value="InterPro"/>
</dbReference>
<feature type="domain" description="Histidine kinase" evidence="15">
    <location>
        <begin position="499"/>
        <end position="727"/>
    </location>
</feature>
<evidence type="ECO:0000256" key="12">
    <source>
        <dbReference type="ARBA" id="ARBA00023012"/>
    </source>
</evidence>
<dbReference type="EMBL" id="VSSQ01000059">
    <property type="protein sequence ID" value="MPL71488.1"/>
    <property type="molecule type" value="Genomic_DNA"/>
</dbReference>
<keyword evidence="10" id="KW-0067">ATP-binding</keyword>
<dbReference type="AlphaFoldDB" id="A0A644TX30"/>
<evidence type="ECO:0000256" key="8">
    <source>
        <dbReference type="ARBA" id="ARBA00022741"/>
    </source>
</evidence>
<dbReference type="SUPFAM" id="SSF55874">
    <property type="entry name" value="ATPase domain of HSP90 chaperone/DNA topoisomerase II/histidine kinase"/>
    <property type="match status" value="1"/>
</dbReference>
<dbReference type="Gene3D" id="3.30.450.20">
    <property type="entry name" value="PAS domain"/>
    <property type="match status" value="2"/>
</dbReference>
<dbReference type="CDD" id="cd18774">
    <property type="entry name" value="PDC2_HK_sensor"/>
    <property type="match status" value="1"/>
</dbReference>
<dbReference type="PANTHER" id="PTHR43065:SF46">
    <property type="entry name" value="C4-DICARBOXYLATE TRANSPORT SENSOR PROTEIN DCTB"/>
    <property type="match status" value="1"/>
</dbReference>
<name>A0A644TX30_9ZZZZ</name>
<dbReference type="CDD" id="cd00082">
    <property type="entry name" value="HisKA"/>
    <property type="match status" value="1"/>
</dbReference>
<dbReference type="InterPro" id="IPR003594">
    <property type="entry name" value="HATPase_dom"/>
</dbReference>
<keyword evidence="5" id="KW-0597">Phosphoprotein</keyword>
<dbReference type="PANTHER" id="PTHR43065">
    <property type="entry name" value="SENSOR HISTIDINE KINASE"/>
    <property type="match status" value="1"/>
</dbReference>
<proteinExistence type="predicted"/>
<dbReference type="InterPro" id="IPR036097">
    <property type="entry name" value="HisK_dim/P_sf"/>
</dbReference>
<accession>A0A644TX30</accession>
<dbReference type="EC" id="2.7.13.3" evidence="3"/>
<evidence type="ECO:0000259" key="16">
    <source>
        <dbReference type="PROSITE" id="PS50885"/>
    </source>
</evidence>
<evidence type="ECO:0000256" key="13">
    <source>
        <dbReference type="ARBA" id="ARBA00023136"/>
    </source>
</evidence>
<dbReference type="Pfam" id="PF13188">
    <property type="entry name" value="PAS_8"/>
    <property type="match status" value="1"/>
</dbReference>
<dbReference type="PROSITE" id="PS50109">
    <property type="entry name" value="HIS_KIN"/>
    <property type="match status" value="1"/>
</dbReference>
<keyword evidence="6 17" id="KW-0808">Transferase</keyword>
<dbReference type="InterPro" id="IPR033479">
    <property type="entry name" value="dCache_1"/>
</dbReference>
<feature type="domain" description="HAMP" evidence="16">
    <location>
        <begin position="314"/>
        <end position="367"/>
    </location>
</feature>
<dbReference type="SUPFAM" id="SSF47384">
    <property type="entry name" value="Homodimeric domain of signal transducing histidine kinase"/>
    <property type="match status" value="1"/>
</dbReference>
<feature type="transmembrane region" description="Helical" evidence="14">
    <location>
        <begin position="290"/>
        <end position="314"/>
    </location>
</feature>
<evidence type="ECO:0000256" key="2">
    <source>
        <dbReference type="ARBA" id="ARBA00004651"/>
    </source>
</evidence>
<dbReference type="Pfam" id="PF02518">
    <property type="entry name" value="HATPase_c"/>
    <property type="match status" value="1"/>
</dbReference>
<evidence type="ECO:0000256" key="9">
    <source>
        <dbReference type="ARBA" id="ARBA00022777"/>
    </source>
</evidence>
<evidence type="ECO:0000256" key="3">
    <source>
        <dbReference type="ARBA" id="ARBA00012438"/>
    </source>
</evidence>
<evidence type="ECO:0000256" key="10">
    <source>
        <dbReference type="ARBA" id="ARBA00022840"/>
    </source>
</evidence>
<evidence type="ECO:0000256" key="11">
    <source>
        <dbReference type="ARBA" id="ARBA00022989"/>
    </source>
</evidence>
<evidence type="ECO:0000259" key="15">
    <source>
        <dbReference type="PROSITE" id="PS50109"/>
    </source>
</evidence>
<dbReference type="GO" id="GO:0005886">
    <property type="term" value="C:plasma membrane"/>
    <property type="evidence" value="ECO:0007669"/>
    <property type="project" value="UniProtKB-SubCell"/>
</dbReference>
<dbReference type="SMART" id="SM00387">
    <property type="entry name" value="HATPase_c"/>
    <property type="match status" value="1"/>
</dbReference>
<comment type="caution">
    <text evidence="17">The sequence shown here is derived from an EMBL/GenBank/DDBJ whole genome shotgun (WGS) entry which is preliminary data.</text>
</comment>
<keyword evidence="4" id="KW-1003">Cell membrane</keyword>
<dbReference type="Pfam" id="PF00672">
    <property type="entry name" value="HAMP"/>
    <property type="match status" value="1"/>
</dbReference>
<keyword evidence="13 14" id="KW-0472">Membrane</keyword>
<dbReference type="InterPro" id="IPR003660">
    <property type="entry name" value="HAMP_dom"/>
</dbReference>